<dbReference type="EMBL" id="OPYN01000164">
    <property type="protein sequence ID" value="SPO62089.1"/>
    <property type="molecule type" value="Genomic_DNA"/>
</dbReference>
<accession>A0AAQ1PBK8</accession>
<evidence type="ECO:0000256" key="2">
    <source>
        <dbReference type="ARBA" id="ARBA00022857"/>
    </source>
</evidence>
<reference evidence="7 8" key="1">
    <citation type="submission" date="2018-02" db="EMBL/GenBank/DDBJ databases">
        <authorList>
            <person name="Dubost A."/>
        </authorList>
    </citation>
    <scope>NUCLEOTIDE SEQUENCE [LARGE SCALE GENOMIC DNA]</scope>
    <source>
        <strain evidence="8">JV551A3</strain>
    </source>
</reference>
<feature type="domain" description="Aldehyde dehydrogenase" evidence="6">
    <location>
        <begin position="25"/>
        <end position="484"/>
    </location>
</feature>
<dbReference type="InterPro" id="IPR016160">
    <property type="entry name" value="Ald_DH_CS_CYS"/>
</dbReference>
<dbReference type="InterPro" id="IPR015590">
    <property type="entry name" value="Aldehyde_DH_dom"/>
</dbReference>
<dbReference type="Pfam" id="PF00171">
    <property type="entry name" value="Aldedh"/>
    <property type="match status" value="1"/>
</dbReference>
<dbReference type="InterPro" id="IPR016163">
    <property type="entry name" value="Ald_DH_C"/>
</dbReference>
<dbReference type="NCBIfam" id="TIGR01780">
    <property type="entry name" value="SSADH"/>
    <property type="match status" value="1"/>
</dbReference>
<keyword evidence="2" id="KW-0521">NADP</keyword>
<dbReference type="EC" id="1.2.1.16" evidence="7"/>
<evidence type="ECO:0000256" key="4">
    <source>
        <dbReference type="PROSITE-ProRule" id="PRU10007"/>
    </source>
</evidence>
<dbReference type="Proteomes" id="UP000294335">
    <property type="component" value="Unassembled WGS sequence"/>
</dbReference>
<dbReference type="GO" id="GO:0004777">
    <property type="term" value="F:succinate-semialdehyde dehydrogenase (NAD+) activity"/>
    <property type="evidence" value="ECO:0007669"/>
    <property type="project" value="TreeGrafter"/>
</dbReference>
<gene>
    <name evidence="7" type="primary">gabD</name>
    <name evidence="7" type="ORF">JV551A3_V1_1640165</name>
</gene>
<keyword evidence="3 5" id="KW-0560">Oxidoreductase</keyword>
<dbReference type="PROSITE" id="PS00687">
    <property type="entry name" value="ALDEHYDE_DEHYDR_GLU"/>
    <property type="match status" value="1"/>
</dbReference>
<proteinExistence type="inferred from homology"/>
<dbReference type="InterPro" id="IPR050740">
    <property type="entry name" value="Aldehyde_DH_Superfamily"/>
</dbReference>
<dbReference type="InterPro" id="IPR016161">
    <property type="entry name" value="Ald_DH/histidinol_DH"/>
</dbReference>
<dbReference type="InterPro" id="IPR016162">
    <property type="entry name" value="Ald_DH_N"/>
</dbReference>
<evidence type="ECO:0000313" key="8">
    <source>
        <dbReference type="Proteomes" id="UP000294335"/>
    </source>
</evidence>
<dbReference type="FunFam" id="3.40.309.10:FF:000004">
    <property type="entry name" value="Succinate-semialdehyde dehydrogenase I"/>
    <property type="match status" value="1"/>
</dbReference>
<dbReference type="PROSITE" id="PS00070">
    <property type="entry name" value="ALDEHYDE_DEHYDR_CYS"/>
    <property type="match status" value="1"/>
</dbReference>
<dbReference type="FunFam" id="3.40.605.10:FF:000005">
    <property type="entry name" value="Succinate-semialdehyde dehydrogenase I"/>
    <property type="match status" value="1"/>
</dbReference>
<evidence type="ECO:0000259" key="6">
    <source>
        <dbReference type="Pfam" id="PF00171"/>
    </source>
</evidence>
<dbReference type="PANTHER" id="PTHR43353">
    <property type="entry name" value="SUCCINATE-SEMIALDEHYDE DEHYDROGENASE, MITOCHONDRIAL"/>
    <property type="match status" value="1"/>
</dbReference>
<dbReference type="InterPro" id="IPR010102">
    <property type="entry name" value="Succ_semiAld_DH"/>
</dbReference>
<dbReference type="GO" id="GO:0005829">
    <property type="term" value="C:cytosol"/>
    <property type="evidence" value="ECO:0007669"/>
    <property type="project" value="TreeGrafter"/>
</dbReference>
<dbReference type="CDD" id="cd07103">
    <property type="entry name" value="ALDH_F5_SSADH_GabD"/>
    <property type="match status" value="1"/>
</dbReference>
<organism evidence="7 8">
    <name type="scientific">Pseudomonas inefficax</name>
    <dbReference type="NCBI Taxonomy" id="2078786"/>
    <lineage>
        <taxon>Bacteria</taxon>
        <taxon>Pseudomonadati</taxon>
        <taxon>Pseudomonadota</taxon>
        <taxon>Gammaproteobacteria</taxon>
        <taxon>Pseudomonadales</taxon>
        <taxon>Pseudomonadaceae</taxon>
        <taxon>Pseudomonas</taxon>
    </lineage>
</organism>
<dbReference type="SUPFAM" id="SSF53720">
    <property type="entry name" value="ALDH-like"/>
    <property type="match status" value="1"/>
</dbReference>
<dbReference type="AlphaFoldDB" id="A0AAQ1PBK8"/>
<name>A0AAQ1PBK8_9PSED</name>
<protein>
    <submittedName>
        <fullName evidence="7">Succinate-semialdehyde dehydrogenase I, NADP-dependent</fullName>
        <ecNumber evidence="7">1.2.1.16</ecNumber>
    </submittedName>
</protein>
<keyword evidence="8" id="KW-1185">Reference proteome</keyword>
<dbReference type="GO" id="GO:0009450">
    <property type="term" value="P:gamma-aminobutyric acid catabolic process"/>
    <property type="evidence" value="ECO:0007669"/>
    <property type="project" value="InterPro"/>
</dbReference>
<dbReference type="PANTHER" id="PTHR43353:SF5">
    <property type="entry name" value="SUCCINATE-SEMIALDEHYDE DEHYDROGENASE, MITOCHONDRIAL"/>
    <property type="match status" value="1"/>
</dbReference>
<feature type="active site" evidence="4">
    <location>
        <position position="261"/>
    </location>
</feature>
<comment type="caution">
    <text evidence="7">The sequence shown here is derived from an EMBL/GenBank/DDBJ whole genome shotgun (WGS) entry which is preliminary data.</text>
</comment>
<sequence length="489" mass="51954">MSELKQLELKDPDLLRQAMLIGGQWVQADSGQTIEVRNPATGELVARVPNGGAAETRRAIEAAECAMKGWRMTLPKQRAIVLRKLYELMHEHIDDLAMIMTAEQGKPLVESRGEILYAAGFIEWFAEEARRTYGDIIPQNVDGRRILAQKTPIGVFAAITPWNFPAAMITRKAGPGWAVGCAGVIKPASQTPLSALALAVLAERAGLPAGVCNVVTGSARAIGGELTANPIVRKLSFTGSTEVGAQLLAQCAPTIKKTSMELGGNAPFIVFDDADVDAAVQGALAAKYRNTGQACVAANRMLVQSGIYDAFARKLAEATAALKVGNGMDEGVVQGPLINESAVRKVEEHIEDAVAKGARVIAGGKRHGLGGSFFEPTVLADVPLDALIFSDETFGPVAPLFRFETEEQAIALANDTPFGLASYLYARDVGRIFRVVEQLEFGMVGVNEGLISTEVAPFGGVKASGLGREGSKYGIDDYLEIKYVALGGL</sequence>
<dbReference type="Gene3D" id="3.40.309.10">
    <property type="entry name" value="Aldehyde Dehydrogenase, Chain A, domain 2"/>
    <property type="match status" value="1"/>
</dbReference>
<evidence type="ECO:0000256" key="1">
    <source>
        <dbReference type="ARBA" id="ARBA00009986"/>
    </source>
</evidence>
<dbReference type="RefSeq" id="WP_133971264.1">
    <property type="nucleotide sequence ID" value="NZ_OPYN01000164.1"/>
</dbReference>
<evidence type="ECO:0000256" key="3">
    <source>
        <dbReference type="ARBA" id="ARBA00023002"/>
    </source>
</evidence>
<evidence type="ECO:0000256" key="5">
    <source>
        <dbReference type="RuleBase" id="RU003345"/>
    </source>
</evidence>
<dbReference type="Gene3D" id="3.40.605.10">
    <property type="entry name" value="Aldehyde Dehydrogenase, Chain A, domain 1"/>
    <property type="match status" value="1"/>
</dbReference>
<comment type="similarity">
    <text evidence="1 5">Belongs to the aldehyde dehydrogenase family.</text>
</comment>
<evidence type="ECO:0000313" key="7">
    <source>
        <dbReference type="EMBL" id="SPO62089.1"/>
    </source>
</evidence>
<dbReference type="InterPro" id="IPR029510">
    <property type="entry name" value="Ald_DH_CS_GLU"/>
</dbReference>